<keyword evidence="2" id="KW-1185">Reference proteome</keyword>
<protein>
    <recommendedName>
        <fullName evidence="3">Prokaryotic metallothionein</fullName>
    </recommendedName>
</protein>
<organism evidence="1 2">
    <name type="scientific">[Mycobacterium] fortunisiensis</name>
    <dbReference type="NCBI Taxonomy" id="2600579"/>
    <lineage>
        <taxon>Bacteria</taxon>
        <taxon>Bacillati</taxon>
        <taxon>Actinomycetota</taxon>
        <taxon>Actinomycetes</taxon>
        <taxon>Mycobacteriales</taxon>
        <taxon>Mycobacteriaceae</taxon>
        <taxon>Mycolicibacterium</taxon>
    </lineage>
</organism>
<evidence type="ECO:0008006" key="3">
    <source>
        <dbReference type="Google" id="ProtNLM"/>
    </source>
</evidence>
<dbReference type="Proteomes" id="UP000812982">
    <property type="component" value="Unassembled WGS sequence"/>
</dbReference>
<name>A0ABS6KKD7_9MYCO</name>
<evidence type="ECO:0000313" key="1">
    <source>
        <dbReference type="EMBL" id="MBU9763973.1"/>
    </source>
</evidence>
<accession>A0ABS6KKD7</accession>
<proteinExistence type="predicted"/>
<comment type="caution">
    <text evidence="1">The sequence shown here is derived from an EMBL/GenBank/DDBJ whole genome shotgun (WGS) entry which is preliminary data.</text>
</comment>
<gene>
    <name evidence="1" type="ORF">FR943_08975</name>
</gene>
<dbReference type="EMBL" id="VOMB01000012">
    <property type="protein sequence ID" value="MBU9763973.1"/>
    <property type="molecule type" value="Genomic_DNA"/>
</dbReference>
<reference evidence="1 2" key="1">
    <citation type="journal article" date="2021" name="Sci. Rep.">
        <title>Phenotypic and genomic hallmarks of a novel, potentially pathogenic rapidly growing Mycobacterium species related to the Mycobacterium fortuitum complex.</title>
        <authorList>
            <person name="Gharbi R."/>
            <person name="Khanna V."/>
            <person name="Frigui W."/>
            <person name="Mhenni B."/>
            <person name="Brosch R."/>
            <person name="Mardassi H."/>
        </authorList>
    </citation>
    <scope>NUCLEOTIDE SEQUENCE [LARGE SCALE GENOMIC DNA]</scope>
    <source>
        <strain evidence="1 2">TNTM28</strain>
    </source>
</reference>
<evidence type="ECO:0000313" key="2">
    <source>
        <dbReference type="Proteomes" id="UP000812982"/>
    </source>
</evidence>
<sequence length="79" mass="8435">MSTCATCGNDYDKTFTVSWDGQTADFDSVECAAVRIAPECAHCGCRILGHGVEAADTMYCCAHCARESGHSELVDRRAG</sequence>
<dbReference type="RefSeq" id="WP_217156078.1">
    <property type="nucleotide sequence ID" value="NZ_VOMB01000012.1"/>
</dbReference>